<dbReference type="Pfam" id="PF16859">
    <property type="entry name" value="TetR_C_11"/>
    <property type="match status" value="1"/>
</dbReference>
<keyword evidence="2 4" id="KW-0238">DNA-binding</keyword>
<dbReference type="GO" id="GO:0003700">
    <property type="term" value="F:DNA-binding transcription factor activity"/>
    <property type="evidence" value="ECO:0007669"/>
    <property type="project" value="TreeGrafter"/>
</dbReference>
<evidence type="ECO:0000256" key="1">
    <source>
        <dbReference type="ARBA" id="ARBA00023015"/>
    </source>
</evidence>
<dbReference type="InterPro" id="IPR050109">
    <property type="entry name" value="HTH-type_TetR-like_transc_reg"/>
</dbReference>
<dbReference type="SUPFAM" id="SSF48498">
    <property type="entry name" value="Tetracyclin repressor-like, C-terminal domain"/>
    <property type="match status" value="1"/>
</dbReference>
<evidence type="ECO:0000256" key="4">
    <source>
        <dbReference type="PROSITE-ProRule" id="PRU00335"/>
    </source>
</evidence>
<evidence type="ECO:0000256" key="2">
    <source>
        <dbReference type="ARBA" id="ARBA00023125"/>
    </source>
</evidence>
<protein>
    <submittedName>
        <fullName evidence="6">Transcriptional regulator, TetR family protein</fullName>
    </submittedName>
</protein>
<keyword evidence="7" id="KW-1185">Reference proteome</keyword>
<dbReference type="Gene3D" id="1.10.357.10">
    <property type="entry name" value="Tetracycline Repressor, domain 2"/>
    <property type="match status" value="1"/>
</dbReference>
<feature type="domain" description="HTH tetR-type" evidence="5">
    <location>
        <begin position="7"/>
        <end position="67"/>
    </location>
</feature>
<dbReference type="Gene3D" id="1.10.10.60">
    <property type="entry name" value="Homeodomain-like"/>
    <property type="match status" value="1"/>
</dbReference>
<keyword evidence="1" id="KW-0805">Transcription regulation</keyword>
<gene>
    <name evidence="6" type="ORF">Afil01_45160</name>
</gene>
<dbReference type="RefSeq" id="WP_285664858.1">
    <property type="nucleotide sequence ID" value="NZ_BSTX01000003.1"/>
</dbReference>
<dbReference type="InterPro" id="IPR009057">
    <property type="entry name" value="Homeodomain-like_sf"/>
</dbReference>
<reference evidence="6" key="1">
    <citation type="submission" date="2023-03" db="EMBL/GenBank/DDBJ databases">
        <title>Actinorhabdospora filicis NBRC 111898.</title>
        <authorList>
            <person name="Ichikawa N."/>
            <person name="Sato H."/>
            <person name="Tonouchi N."/>
        </authorList>
    </citation>
    <scope>NUCLEOTIDE SEQUENCE</scope>
    <source>
        <strain evidence="6">NBRC 111898</strain>
    </source>
</reference>
<dbReference type="Proteomes" id="UP001165079">
    <property type="component" value="Unassembled WGS sequence"/>
</dbReference>
<dbReference type="AlphaFoldDB" id="A0A9W6SML8"/>
<sequence length="190" mass="19680">MPQVRGARLEAAVLSATLAELADTGYAAFTMEGAARRAGVHKTTVYRRWADRETLISAALVANVAVSVPTPDTGSFEGDLRALASDLVAWLTSPVGGAVVRVMLTEAGRLPGVAAVKHALYEDRFARAGVVVGRAVERGEVGSSVSAPAVLRALVAPFYLRMLVTGEPLDEGVVEAAVAVVVCAVRAGVL</sequence>
<dbReference type="SUPFAM" id="SSF46689">
    <property type="entry name" value="Homeodomain-like"/>
    <property type="match status" value="1"/>
</dbReference>
<dbReference type="GO" id="GO:0000976">
    <property type="term" value="F:transcription cis-regulatory region binding"/>
    <property type="evidence" value="ECO:0007669"/>
    <property type="project" value="TreeGrafter"/>
</dbReference>
<dbReference type="PANTHER" id="PTHR30055:SF148">
    <property type="entry name" value="TETR-FAMILY TRANSCRIPTIONAL REGULATOR"/>
    <property type="match status" value="1"/>
</dbReference>
<evidence type="ECO:0000256" key="3">
    <source>
        <dbReference type="ARBA" id="ARBA00023163"/>
    </source>
</evidence>
<dbReference type="InterPro" id="IPR001647">
    <property type="entry name" value="HTH_TetR"/>
</dbReference>
<organism evidence="6 7">
    <name type="scientific">Actinorhabdospora filicis</name>
    <dbReference type="NCBI Taxonomy" id="1785913"/>
    <lineage>
        <taxon>Bacteria</taxon>
        <taxon>Bacillati</taxon>
        <taxon>Actinomycetota</taxon>
        <taxon>Actinomycetes</taxon>
        <taxon>Micromonosporales</taxon>
        <taxon>Micromonosporaceae</taxon>
        <taxon>Actinorhabdospora</taxon>
    </lineage>
</organism>
<comment type="caution">
    <text evidence="6">The sequence shown here is derived from an EMBL/GenBank/DDBJ whole genome shotgun (WGS) entry which is preliminary data.</text>
</comment>
<dbReference type="Pfam" id="PF00440">
    <property type="entry name" value="TetR_N"/>
    <property type="match status" value="1"/>
</dbReference>
<dbReference type="PANTHER" id="PTHR30055">
    <property type="entry name" value="HTH-TYPE TRANSCRIPTIONAL REGULATOR RUTR"/>
    <property type="match status" value="1"/>
</dbReference>
<dbReference type="InterPro" id="IPR036271">
    <property type="entry name" value="Tet_transcr_reg_TetR-rel_C_sf"/>
</dbReference>
<accession>A0A9W6SML8</accession>
<feature type="DNA-binding region" description="H-T-H motif" evidence="4">
    <location>
        <begin position="30"/>
        <end position="49"/>
    </location>
</feature>
<proteinExistence type="predicted"/>
<evidence type="ECO:0000313" key="6">
    <source>
        <dbReference type="EMBL" id="GLZ79709.1"/>
    </source>
</evidence>
<dbReference type="InterPro" id="IPR011075">
    <property type="entry name" value="TetR_C"/>
</dbReference>
<name>A0A9W6SML8_9ACTN</name>
<dbReference type="EMBL" id="BSTX01000003">
    <property type="protein sequence ID" value="GLZ79709.1"/>
    <property type="molecule type" value="Genomic_DNA"/>
</dbReference>
<keyword evidence="3" id="KW-0804">Transcription</keyword>
<dbReference type="PROSITE" id="PS50977">
    <property type="entry name" value="HTH_TETR_2"/>
    <property type="match status" value="1"/>
</dbReference>
<evidence type="ECO:0000313" key="7">
    <source>
        <dbReference type="Proteomes" id="UP001165079"/>
    </source>
</evidence>
<evidence type="ECO:0000259" key="5">
    <source>
        <dbReference type="PROSITE" id="PS50977"/>
    </source>
</evidence>